<accession>A0A9D3YIA2</accession>
<sequence length="51" mass="6136">MPKSKEQQTGTVMDMMFISLTTRVCFFPTRRTWSRIEPRTPEDKQSEEHYP</sequence>
<feature type="compositionally biased region" description="Basic and acidic residues" evidence="1">
    <location>
        <begin position="34"/>
        <end position="51"/>
    </location>
</feature>
<dbReference type="EMBL" id="JAIWYP010000005">
    <property type="protein sequence ID" value="KAH3824121.1"/>
    <property type="molecule type" value="Genomic_DNA"/>
</dbReference>
<evidence type="ECO:0000313" key="3">
    <source>
        <dbReference type="EMBL" id="KAH3824121.1"/>
    </source>
</evidence>
<dbReference type="AlphaFoldDB" id="A0A9D3YIA2"/>
<dbReference type="Proteomes" id="UP000828390">
    <property type="component" value="Unassembled WGS sequence"/>
</dbReference>
<comment type="caution">
    <text evidence="2">The sequence shown here is derived from an EMBL/GenBank/DDBJ whole genome shotgun (WGS) entry which is preliminary data.</text>
</comment>
<proteinExistence type="predicted"/>
<dbReference type="EMBL" id="JAIWYP010000015">
    <property type="protein sequence ID" value="KAH3699026.1"/>
    <property type="molecule type" value="Genomic_DNA"/>
</dbReference>
<evidence type="ECO:0000313" key="4">
    <source>
        <dbReference type="Proteomes" id="UP000828390"/>
    </source>
</evidence>
<reference evidence="2" key="1">
    <citation type="journal article" date="2019" name="bioRxiv">
        <title>The Genome of the Zebra Mussel, Dreissena polymorpha: A Resource for Invasive Species Research.</title>
        <authorList>
            <person name="McCartney M.A."/>
            <person name="Auch B."/>
            <person name="Kono T."/>
            <person name="Mallez S."/>
            <person name="Zhang Y."/>
            <person name="Obille A."/>
            <person name="Becker A."/>
            <person name="Abrahante J.E."/>
            <person name="Garbe J."/>
            <person name="Badalamenti J.P."/>
            <person name="Herman A."/>
            <person name="Mangelson H."/>
            <person name="Liachko I."/>
            <person name="Sullivan S."/>
            <person name="Sone E.D."/>
            <person name="Koren S."/>
            <person name="Silverstein K.A.T."/>
            <person name="Beckman K.B."/>
            <person name="Gohl D.M."/>
        </authorList>
    </citation>
    <scope>NUCLEOTIDE SEQUENCE</scope>
    <source>
        <strain evidence="2">Duluth1</strain>
        <tissue evidence="2">Whole animal</tissue>
    </source>
</reference>
<gene>
    <name evidence="2" type="ORF">DPMN_073972</name>
    <name evidence="3" type="ORF">DPMN_125949</name>
</gene>
<organism evidence="2 4">
    <name type="scientific">Dreissena polymorpha</name>
    <name type="common">Zebra mussel</name>
    <name type="synonym">Mytilus polymorpha</name>
    <dbReference type="NCBI Taxonomy" id="45954"/>
    <lineage>
        <taxon>Eukaryota</taxon>
        <taxon>Metazoa</taxon>
        <taxon>Spiralia</taxon>
        <taxon>Lophotrochozoa</taxon>
        <taxon>Mollusca</taxon>
        <taxon>Bivalvia</taxon>
        <taxon>Autobranchia</taxon>
        <taxon>Heteroconchia</taxon>
        <taxon>Euheterodonta</taxon>
        <taxon>Imparidentia</taxon>
        <taxon>Neoheterodontei</taxon>
        <taxon>Myida</taxon>
        <taxon>Dreissenoidea</taxon>
        <taxon>Dreissenidae</taxon>
        <taxon>Dreissena</taxon>
    </lineage>
</organism>
<feature type="region of interest" description="Disordered" evidence="1">
    <location>
        <begin position="32"/>
        <end position="51"/>
    </location>
</feature>
<name>A0A9D3YIA2_DREPO</name>
<evidence type="ECO:0000313" key="2">
    <source>
        <dbReference type="EMBL" id="KAH3699026.1"/>
    </source>
</evidence>
<evidence type="ECO:0000256" key="1">
    <source>
        <dbReference type="SAM" id="MobiDB-lite"/>
    </source>
</evidence>
<reference evidence="2" key="2">
    <citation type="submission" date="2020-11" db="EMBL/GenBank/DDBJ databases">
        <authorList>
            <person name="McCartney M.A."/>
            <person name="Auch B."/>
            <person name="Kono T."/>
            <person name="Mallez S."/>
            <person name="Becker A."/>
            <person name="Gohl D.M."/>
            <person name="Silverstein K.A.T."/>
            <person name="Koren S."/>
            <person name="Bechman K.B."/>
            <person name="Herman A."/>
            <person name="Abrahante J.E."/>
            <person name="Garbe J."/>
        </authorList>
    </citation>
    <scope>NUCLEOTIDE SEQUENCE</scope>
    <source>
        <strain evidence="2">Duluth1</strain>
        <tissue evidence="2">Whole animal</tissue>
    </source>
</reference>
<keyword evidence="4" id="KW-1185">Reference proteome</keyword>
<protein>
    <submittedName>
        <fullName evidence="2">Uncharacterized protein</fullName>
    </submittedName>
</protein>